<dbReference type="GO" id="GO:0005686">
    <property type="term" value="C:U2 snRNP"/>
    <property type="evidence" value="ECO:0007669"/>
    <property type="project" value="TreeGrafter"/>
</dbReference>
<name>A0A8C9GV26_9PRIM</name>
<reference evidence="5" key="1">
    <citation type="submission" date="2025-08" db="UniProtKB">
        <authorList>
            <consortium name="Ensembl"/>
        </authorList>
    </citation>
    <scope>IDENTIFICATION</scope>
</reference>
<evidence type="ECO:0000256" key="3">
    <source>
        <dbReference type="SAM" id="Phobius"/>
    </source>
</evidence>
<evidence type="ECO:0000313" key="6">
    <source>
        <dbReference type="Proteomes" id="UP000694416"/>
    </source>
</evidence>
<dbReference type="AlphaFoldDB" id="A0A8C9GV26"/>
<protein>
    <recommendedName>
        <fullName evidence="4">RRM domain-containing protein</fullName>
    </recommendedName>
</protein>
<dbReference type="Pfam" id="PF00076">
    <property type="entry name" value="RRM_1"/>
    <property type="match status" value="1"/>
</dbReference>
<feature type="transmembrane region" description="Helical" evidence="3">
    <location>
        <begin position="118"/>
        <end position="138"/>
    </location>
</feature>
<feature type="transmembrane region" description="Helical" evidence="3">
    <location>
        <begin position="144"/>
        <end position="164"/>
    </location>
</feature>
<dbReference type="InterPro" id="IPR051847">
    <property type="entry name" value="RNA_proc/Spliceosome_comp"/>
</dbReference>
<dbReference type="InterPro" id="IPR012677">
    <property type="entry name" value="Nucleotide-bd_a/b_plait_sf"/>
</dbReference>
<organism evidence="5 6">
    <name type="scientific">Piliocolobus tephrosceles</name>
    <name type="common">Ugandan red Colobus</name>
    <dbReference type="NCBI Taxonomy" id="591936"/>
    <lineage>
        <taxon>Eukaryota</taxon>
        <taxon>Metazoa</taxon>
        <taxon>Chordata</taxon>
        <taxon>Craniata</taxon>
        <taxon>Vertebrata</taxon>
        <taxon>Euteleostomi</taxon>
        <taxon>Mammalia</taxon>
        <taxon>Eutheria</taxon>
        <taxon>Euarchontoglires</taxon>
        <taxon>Primates</taxon>
        <taxon>Haplorrhini</taxon>
        <taxon>Catarrhini</taxon>
        <taxon>Cercopithecidae</taxon>
        <taxon>Colobinae</taxon>
        <taxon>Piliocolobus</taxon>
    </lineage>
</organism>
<keyword evidence="1 2" id="KW-0694">RNA-binding</keyword>
<sequence>SRLTRIYIYIYIYVCLYVCTSPYTYSYLLLCLGNLDKGLTEDDIAIIFSQYGEPVDINLVRDKETGQSKGFCFLAYEDQRSTILAVDNFNGFKLLNRPLLVDHVLNYKCPKKCVKEDVMLLLTYIFIIIIYFYLFIFIYLFLFIYFYLFFFFLAIFKLTFFIYFV</sequence>
<keyword evidence="3" id="KW-0812">Transmembrane</keyword>
<dbReference type="SUPFAM" id="SSF54928">
    <property type="entry name" value="RNA-binding domain, RBD"/>
    <property type="match status" value="1"/>
</dbReference>
<dbReference type="PANTHER" id="PTHR45880">
    <property type="entry name" value="RNA-BINDING MOTIF PROTEIN, X-LINKED 2"/>
    <property type="match status" value="1"/>
</dbReference>
<evidence type="ECO:0000256" key="1">
    <source>
        <dbReference type="ARBA" id="ARBA00022884"/>
    </source>
</evidence>
<dbReference type="Ensembl" id="ENSPTET00000014529.1">
    <property type="protein sequence ID" value="ENSPTEP00000009550.1"/>
    <property type="gene ID" value="ENSPTEG00000010850.1"/>
</dbReference>
<dbReference type="GO" id="GO:0071013">
    <property type="term" value="C:catalytic step 2 spliceosome"/>
    <property type="evidence" value="ECO:0007669"/>
    <property type="project" value="TreeGrafter"/>
</dbReference>
<dbReference type="InterPro" id="IPR000504">
    <property type="entry name" value="RRM_dom"/>
</dbReference>
<reference evidence="5" key="2">
    <citation type="submission" date="2025-09" db="UniProtKB">
        <authorList>
            <consortium name="Ensembl"/>
        </authorList>
    </citation>
    <scope>IDENTIFICATION</scope>
</reference>
<accession>A0A8C9GV26</accession>
<evidence type="ECO:0000256" key="2">
    <source>
        <dbReference type="PROSITE-ProRule" id="PRU00176"/>
    </source>
</evidence>
<feature type="domain" description="RRM" evidence="4">
    <location>
        <begin position="28"/>
        <end position="106"/>
    </location>
</feature>
<evidence type="ECO:0000259" key="4">
    <source>
        <dbReference type="PROSITE" id="PS50102"/>
    </source>
</evidence>
<dbReference type="InterPro" id="IPR035979">
    <property type="entry name" value="RBD_domain_sf"/>
</dbReference>
<dbReference type="GO" id="GO:0003723">
    <property type="term" value="F:RNA binding"/>
    <property type="evidence" value="ECO:0007669"/>
    <property type="project" value="UniProtKB-UniRule"/>
</dbReference>
<keyword evidence="3" id="KW-1133">Transmembrane helix</keyword>
<dbReference type="Gene3D" id="3.30.70.330">
    <property type="match status" value="1"/>
</dbReference>
<dbReference type="SMART" id="SM00360">
    <property type="entry name" value="RRM"/>
    <property type="match status" value="1"/>
</dbReference>
<keyword evidence="3" id="KW-0472">Membrane</keyword>
<feature type="transmembrane region" description="Helical" evidence="3">
    <location>
        <begin position="6"/>
        <end position="30"/>
    </location>
</feature>
<dbReference type="PANTHER" id="PTHR45880:SF1">
    <property type="entry name" value="RNA-BINDING MOTIF PROTEIN, X-LINKED 2"/>
    <property type="match status" value="1"/>
</dbReference>
<dbReference type="GO" id="GO:0000398">
    <property type="term" value="P:mRNA splicing, via spliceosome"/>
    <property type="evidence" value="ECO:0007669"/>
    <property type="project" value="TreeGrafter"/>
</dbReference>
<dbReference type="PROSITE" id="PS50102">
    <property type="entry name" value="RRM"/>
    <property type="match status" value="1"/>
</dbReference>
<evidence type="ECO:0000313" key="5">
    <source>
        <dbReference type="Ensembl" id="ENSPTEP00000009550.1"/>
    </source>
</evidence>
<dbReference type="Proteomes" id="UP000694416">
    <property type="component" value="Unplaced"/>
</dbReference>
<keyword evidence="6" id="KW-1185">Reference proteome</keyword>
<proteinExistence type="predicted"/>
<dbReference type="GO" id="GO:0071011">
    <property type="term" value="C:precatalytic spliceosome"/>
    <property type="evidence" value="ECO:0007669"/>
    <property type="project" value="TreeGrafter"/>
</dbReference>